<evidence type="ECO:0000313" key="2">
    <source>
        <dbReference type="Proteomes" id="UP000325218"/>
    </source>
</evidence>
<sequence>MSNFYAQINDEGRVVGLSDLFKPVESKKLIPIEEEQYHNPMLLRMRYVDGAFTGTVAHLKADKDSIEANGSDVLTVDLSITDWQGNIQEDFNEEVQLEMNGLQQNISVSKGQASLTISGEEPGEFRLRTFGLDRNAELKVVVTDGK</sequence>
<dbReference type="SUPFAM" id="SSF49373">
    <property type="entry name" value="Invasin/intimin cell-adhesion fragments"/>
    <property type="match status" value="1"/>
</dbReference>
<dbReference type="AlphaFoldDB" id="A0A5D0CK40"/>
<dbReference type="InterPro" id="IPR008964">
    <property type="entry name" value="Invasin/intimin_cell_adhesion"/>
</dbReference>
<dbReference type="Gene3D" id="2.60.40.10">
    <property type="entry name" value="Immunoglobulins"/>
    <property type="match status" value="1"/>
</dbReference>
<comment type="caution">
    <text evidence="1">The sequence shown here is derived from an EMBL/GenBank/DDBJ whole genome shotgun (WGS) entry which is preliminary data.</text>
</comment>
<dbReference type="RefSeq" id="WP_148457917.1">
    <property type="nucleotide sequence ID" value="NZ_VSDO01000006.1"/>
</dbReference>
<proteinExistence type="predicted"/>
<dbReference type="Proteomes" id="UP000325218">
    <property type="component" value="Unassembled WGS sequence"/>
</dbReference>
<gene>
    <name evidence="1" type="ORF">FRY98_27635</name>
</gene>
<reference evidence="1 2" key="1">
    <citation type="submission" date="2019-08" db="EMBL/GenBank/DDBJ databases">
        <title>Genome sequencing of Paenibacillus faecis DSM 23593(T).</title>
        <authorList>
            <person name="Kook J.-K."/>
            <person name="Park S.-N."/>
            <person name="Lim Y.K."/>
        </authorList>
    </citation>
    <scope>NUCLEOTIDE SEQUENCE [LARGE SCALE GENOMIC DNA]</scope>
    <source>
        <strain evidence="1 2">DSM 23593</strain>
    </source>
</reference>
<name>A0A5D0CK40_9BACL</name>
<accession>A0A5D0CK40</accession>
<protein>
    <submittedName>
        <fullName evidence="1">Uncharacterized protein</fullName>
    </submittedName>
</protein>
<evidence type="ECO:0000313" key="1">
    <source>
        <dbReference type="EMBL" id="TYA10349.1"/>
    </source>
</evidence>
<organism evidence="1 2">
    <name type="scientific">Paenibacillus faecis</name>
    <dbReference type="NCBI Taxonomy" id="862114"/>
    <lineage>
        <taxon>Bacteria</taxon>
        <taxon>Bacillati</taxon>
        <taxon>Bacillota</taxon>
        <taxon>Bacilli</taxon>
        <taxon>Bacillales</taxon>
        <taxon>Paenibacillaceae</taxon>
        <taxon>Paenibacillus</taxon>
    </lineage>
</organism>
<dbReference type="EMBL" id="VSDO01000006">
    <property type="protein sequence ID" value="TYA10349.1"/>
    <property type="molecule type" value="Genomic_DNA"/>
</dbReference>
<keyword evidence="2" id="KW-1185">Reference proteome</keyword>
<dbReference type="OrthoDB" id="2621562at2"/>
<dbReference type="InterPro" id="IPR013783">
    <property type="entry name" value="Ig-like_fold"/>
</dbReference>